<comment type="similarity">
    <text evidence="2 5">Belongs to the cytochrome P450 family.</text>
</comment>
<organism evidence="6 7">
    <name type="scientific">Dunaliella salina</name>
    <name type="common">Green alga</name>
    <name type="synonym">Protococcus salinus</name>
    <dbReference type="NCBI Taxonomy" id="3046"/>
    <lineage>
        <taxon>Eukaryota</taxon>
        <taxon>Viridiplantae</taxon>
        <taxon>Chlorophyta</taxon>
        <taxon>core chlorophytes</taxon>
        <taxon>Chlorophyceae</taxon>
        <taxon>CS clade</taxon>
        <taxon>Chlamydomonadales</taxon>
        <taxon>Dunaliellaceae</taxon>
        <taxon>Dunaliella</taxon>
    </lineage>
</organism>
<dbReference type="PRINTS" id="PR00465">
    <property type="entry name" value="EP450IV"/>
</dbReference>
<dbReference type="PRINTS" id="PR00385">
    <property type="entry name" value="P450"/>
</dbReference>
<dbReference type="InterPro" id="IPR050121">
    <property type="entry name" value="Cytochrome_P450_monoxygenase"/>
</dbReference>
<protein>
    <submittedName>
        <fullName evidence="6">Cytochrome P450</fullName>
    </submittedName>
</protein>
<feature type="non-terminal residue" evidence="6">
    <location>
        <position position="1"/>
    </location>
</feature>
<proteinExistence type="inferred from homology"/>
<dbReference type="EMBL" id="MU070056">
    <property type="protein sequence ID" value="KAF5830317.1"/>
    <property type="molecule type" value="Genomic_DNA"/>
</dbReference>
<dbReference type="PANTHER" id="PTHR24305">
    <property type="entry name" value="CYTOCHROME P450"/>
    <property type="match status" value="1"/>
</dbReference>
<name>A0ABQ7G6S2_DUNSA</name>
<keyword evidence="4 5" id="KW-0408">Iron</keyword>
<gene>
    <name evidence="6" type="ORF">DUNSADRAFT_14748</name>
</gene>
<comment type="caution">
    <text evidence="6">The sequence shown here is derived from an EMBL/GenBank/DDBJ whole genome shotgun (WGS) entry which is preliminary data.</text>
</comment>
<evidence type="ECO:0000313" key="6">
    <source>
        <dbReference type="EMBL" id="KAF5830317.1"/>
    </source>
</evidence>
<dbReference type="InterPro" id="IPR017972">
    <property type="entry name" value="Cyt_P450_CS"/>
</dbReference>
<evidence type="ECO:0000256" key="5">
    <source>
        <dbReference type="RuleBase" id="RU000461"/>
    </source>
</evidence>
<dbReference type="Gene3D" id="1.10.630.10">
    <property type="entry name" value="Cytochrome P450"/>
    <property type="match status" value="1"/>
</dbReference>
<accession>A0ABQ7G6S2</accession>
<dbReference type="PANTHER" id="PTHR24305:SF166">
    <property type="entry name" value="CYTOCHROME P450 12A4, MITOCHONDRIAL-RELATED"/>
    <property type="match status" value="1"/>
</dbReference>
<comment type="cofactor">
    <cofactor evidence="1">
        <name>heme</name>
        <dbReference type="ChEBI" id="CHEBI:30413"/>
    </cofactor>
</comment>
<dbReference type="InterPro" id="IPR036396">
    <property type="entry name" value="Cyt_P450_sf"/>
</dbReference>
<keyword evidence="5" id="KW-0503">Monooxygenase</keyword>
<keyword evidence="3 5" id="KW-0479">Metal-binding</keyword>
<dbReference type="InterPro" id="IPR001128">
    <property type="entry name" value="Cyt_P450"/>
</dbReference>
<evidence type="ECO:0000313" key="7">
    <source>
        <dbReference type="Proteomes" id="UP000815325"/>
    </source>
</evidence>
<dbReference type="Pfam" id="PF00067">
    <property type="entry name" value="p450"/>
    <property type="match status" value="1"/>
</dbReference>
<keyword evidence="5" id="KW-0349">Heme</keyword>
<reference evidence="6" key="1">
    <citation type="submission" date="2017-08" db="EMBL/GenBank/DDBJ databases">
        <authorList>
            <person name="Polle J.E."/>
            <person name="Barry K."/>
            <person name="Cushman J."/>
            <person name="Schmutz J."/>
            <person name="Tran D."/>
            <person name="Hathwaick L.T."/>
            <person name="Yim W.C."/>
            <person name="Jenkins J."/>
            <person name="Mckie-Krisberg Z.M."/>
            <person name="Prochnik S."/>
            <person name="Lindquist E."/>
            <person name="Dockter R.B."/>
            <person name="Adam C."/>
            <person name="Molina H."/>
            <person name="Bunkerborg J."/>
            <person name="Jin E."/>
            <person name="Buchheim M."/>
            <person name="Magnuson J."/>
        </authorList>
    </citation>
    <scope>NUCLEOTIDE SEQUENCE</scope>
    <source>
        <strain evidence="6">CCAP 19/18</strain>
    </source>
</reference>
<evidence type="ECO:0000256" key="2">
    <source>
        <dbReference type="ARBA" id="ARBA00010617"/>
    </source>
</evidence>
<evidence type="ECO:0000256" key="1">
    <source>
        <dbReference type="ARBA" id="ARBA00001971"/>
    </source>
</evidence>
<dbReference type="InterPro" id="IPR002403">
    <property type="entry name" value="Cyt_P450_E_grp-IV"/>
</dbReference>
<keyword evidence="7" id="KW-1185">Reference proteome</keyword>
<keyword evidence="5" id="KW-0560">Oxidoreductase</keyword>
<evidence type="ECO:0000256" key="3">
    <source>
        <dbReference type="ARBA" id="ARBA00022723"/>
    </source>
</evidence>
<sequence>FDGMLEEFRSRGPPPEEDKRMWAQVMRARDPSTGLPFPDKVVSAQIAVLLTAGYDTSSWTSVWALYDIARQPDIQRRIARELADAGLLQVQSQPQARQIEWADLSLPYFNAVIKESMRMHPVAATGSMRVAPQDMELGGYSIQKGENLWVPIHSVHNSVVNFTEPEKFDPGRWMKAEGDSKCVTAKGSASCPFGKQATYAGHAESAAASLVPFSAGPRSCVGLSFANMTVRVFLLSVLSNFWLELDPCVGTHEEVEAQQTREVVLTSGRPMKVHLNPHT</sequence>
<dbReference type="SUPFAM" id="SSF48264">
    <property type="entry name" value="Cytochrome P450"/>
    <property type="match status" value="1"/>
</dbReference>
<dbReference type="Proteomes" id="UP000815325">
    <property type="component" value="Unassembled WGS sequence"/>
</dbReference>
<evidence type="ECO:0000256" key="4">
    <source>
        <dbReference type="ARBA" id="ARBA00023004"/>
    </source>
</evidence>
<dbReference type="PROSITE" id="PS00086">
    <property type="entry name" value="CYTOCHROME_P450"/>
    <property type="match status" value="1"/>
</dbReference>